<comment type="similarity">
    <text evidence="1">Belongs to the E3 ubiquitin-protein ligase UBR1-like family.</text>
</comment>
<evidence type="ECO:0000256" key="1">
    <source>
        <dbReference type="RuleBase" id="RU366018"/>
    </source>
</evidence>
<reference evidence="3" key="1">
    <citation type="journal article" date="2011" name="Proc. Natl. Acad. Sci. U.S.A.">
        <title>Obligate biotrophy features unraveled by the genomic analysis of rust fungi.</title>
        <authorList>
            <person name="Duplessis S."/>
            <person name="Cuomo C.A."/>
            <person name="Lin Y.-C."/>
            <person name="Aerts A."/>
            <person name="Tisserant E."/>
            <person name="Veneault-Fourrey C."/>
            <person name="Joly D.L."/>
            <person name="Hacquard S."/>
            <person name="Amselem J."/>
            <person name="Cantarel B.L."/>
            <person name="Chiu R."/>
            <person name="Coutinho P.M."/>
            <person name="Feau N."/>
            <person name="Field M."/>
            <person name="Frey P."/>
            <person name="Gelhaye E."/>
            <person name="Goldberg J."/>
            <person name="Grabherr M.G."/>
            <person name="Kodira C.D."/>
            <person name="Kohler A."/>
            <person name="Kuees U."/>
            <person name="Lindquist E.A."/>
            <person name="Lucas S.M."/>
            <person name="Mago R."/>
            <person name="Mauceli E."/>
            <person name="Morin E."/>
            <person name="Murat C."/>
            <person name="Pangilinan J.L."/>
            <person name="Park R."/>
            <person name="Pearson M."/>
            <person name="Quesneville H."/>
            <person name="Rouhier N."/>
            <person name="Sakthikumar S."/>
            <person name="Salamov A.A."/>
            <person name="Schmutz J."/>
            <person name="Selles B."/>
            <person name="Shapiro H."/>
            <person name="Tanguay P."/>
            <person name="Tuskan G.A."/>
            <person name="Henrissat B."/>
            <person name="Van de Peer Y."/>
            <person name="Rouze P."/>
            <person name="Ellis J.G."/>
            <person name="Dodds P.N."/>
            <person name="Schein J.E."/>
            <person name="Zhong S."/>
            <person name="Hamelin R.C."/>
            <person name="Grigoriev I.V."/>
            <person name="Szabo L.J."/>
            <person name="Martin F."/>
        </authorList>
    </citation>
    <scope>NUCLEOTIDE SEQUENCE [LARGE SCALE GENOMIC DNA]</scope>
    <source>
        <strain evidence="3">98AG31 / pathotype 3-4-7</strain>
    </source>
</reference>
<dbReference type="GO" id="GO:0005737">
    <property type="term" value="C:cytoplasm"/>
    <property type="evidence" value="ECO:0007669"/>
    <property type="project" value="TreeGrafter"/>
</dbReference>
<dbReference type="RefSeq" id="XP_007416159.1">
    <property type="nucleotide sequence ID" value="XM_007416097.1"/>
</dbReference>
<dbReference type="GO" id="GO:0008270">
    <property type="term" value="F:zinc ion binding"/>
    <property type="evidence" value="ECO:0007669"/>
    <property type="project" value="UniProtKB-UniRule"/>
</dbReference>
<dbReference type="InterPro" id="IPR039164">
    <property type="entry name" value="UBR1-like"/>
</dbReference>
<evidence type="ECO:0000313" key="2">
    <source>
        <dbReference type="EMBL" id="EGG00512.1"/>
    </source>
</evidence>
<dbReference type="GO" id="GO:0000151">
    <property type="term" value="C:ubiquitin ligase complex"/>
    <property type="evidence" value="ECO:0007669"/>
    <property type="project" value="TreeGrafter"/>
</dbReference>
<dbReference type="GO" id="GO:0061630">
    <property type="term" value="F:ubiquitin protein ligase activity"/>
    <property type="evidence" value="ECO:0007669"/>
    <property type="project" value="UniProtKB-UniRule"/>
</dbReference>
<dbReference type="HOGENOM" id="CLU_687127_0_0_1"/>
<keyword evidence="1" id="KW-0862">Zinc</keyword>
<comment type="pathway">
    <text evidence="1">Protein modification; protein ubiquitination.</text>
</comment>
<evidence type="ECO:0000313" key="3">
    <source>
        <dbReference type="Proteomes" id="UP000001072"/>
    </source>
</evidence>
<dbReference type="eggNOG" id="KOG1140">
    <property type="taxonomic scope" value="Eukaryota"/>
</dbReference>
<dbReference type="EC" id="2.3.2.27" evidence="1"/>
<sequence length="401" mass="44757">MLKTLYSFALEPKWATHIFPENAFDQIDELHLPNGKLIPITTLPEVGPSFSLVKAQGEEAVEYGQNRRGKPCGHVFEKGEGVHHCSDCGLNTTSWKTEINCKYHSNLTSEEKEEALEKLEKEKLNKGPGSKKTYLNPLPKECKDVIEQIVTIGLDFLLITLDRSPEDMTPPNSVDNIYSEVTSTSSTTPLAHPHTPATFGLVGKVGQFEVLRGPGERTGKDWSNGQQATKMIASIDLMVTVRTARDLFCEQIAELVIALLVDLAACLGYEGGYNSRFARFLLNDIKLWKDARDQLKSLYILLLALGQPTKLQLGILFTSVFPQLIEYNLLVDREPEHNILLFSLQIVTVPSVVVVLVTDHGFLKMILDLSILSLLINLHLQIWYMVISDAFSTQTISSFIS</sequence>
<keyword evidence="3" id="KW-1185">Reference proteome</keyword>
<accession>F4S431</accession>
<dbReference type="PANTHER" id="PTHR21497:SF24">
    <property type="entry name" value="E3 UBIQUITIN-PROTEIN LIGASE UBR1"/>
    <property type="match status" value="1"/>
</dbReference>
<dbReference type="VEuPathDB" id="FungiDB:MELLADRAFT_93183"/>
<dbReference type="PANTHER" id="PTHR21497">
    <property type="entry name" value="UBIQUITIN LIGASE E3 ALPHA-RELATED"/>
    <property type="match status" value="1"/>
</dbReference>
<keyword evidence="1" id="KW-0479">Metal-binding</keyword>
<dbReference type="GeneID" id="18936492"/>
<dbReference type="GO" id="GO:0016567">
    <property type="term" value="P:protein ubiquitination"/>
    <property type="evidence" value="ECO:0007669"/>
    <property type="project" value="UniProtKB-UniRule"/>
</dbReference>
<dbReference type="KEGG" id="mlr:MELLADRAFT_93183"/>
<dbReference type="GO" id="GO:0071596">
    <property type="term" value="P:ubiquitin-dependent protein catabolic process via the N-end rule pathway"/>
    <property type="evidence" value="ECO:0007669"/>
    <property type="project" value="UniProtKB-UniRule"/>
</dbReference>
<name>F4S431_MELLP</name>
<dbReference type="Proteomes" id="UP000001072">
    <property type="component" value="Unassembled WGS sequence"/>
</dbReference>
<organism evidence="3">
    <name type="scientific">Melampsora larici-populina (strain 98AG31 / pathotype 3-4-7)</name>
    <name type="common">Poplar leaf rust fungus</name>
    <dbReference type="NCBI Taxonomy" id="747676"/>
    <lineage>
        <taxon>Eukaryota</taxon>
        <taxon>Fungi</taxon>
        <taxon>Dikarya</taxon>
        <taxon>Basidiomycota</taxon>
        <taxon>Pucciniomycotina</taxon>
        <taxon>Pucciniomycetes</taxon>
        <taxon>Pucciniales</taxon>
        <taxon>Melampsoraceae</taxon>
        <taxon>Melampsora</taxon>
    </lineage>
</organism>
<keyword evidence="1" id="KW-0833">Ubl conjugation pathway</keyword>
<comment type="catalytic activity">
    <reaction evidence="1">
        <text>S-ubiquitinyl-[E2 ubiquitin-conjugating enzyme]-L-cysteine + [acceptor protein]-L-lysine = [E2 ubiquitin-conjugating enzyme]-L-cysteine + N(6)-ubiquitinyl-[acceptor protein]-L-lysine.</text>
        <dbReference type="EC" id="2.3.2.27"/>
    </reaction>
</comment>
<dbReference type="AlphaFoldDB" id="F4S431"/>
<keyword evidence="1" id="KW-0808">Transferase</keyword>
<comment type="function">
    <text evidence="1">Ubiquitin ligase protein which is a component of the N-end rule pathway. Recognizes and binds to proteins bearing specific N-terminal residues that are destabilizing according to the N-end rule, leading to their ubiquitination and subsequent degradation.</text>
</comment>
<dbReference type="EMBL" id="GL883146">
    <property type="protein sequence ID" value="EGG00512.1"/>
    <property type="molecule type" value="Genomic_DNA"/>
</dbReference>
<proteinExistence type="inferred from homology"/>
<dbReference type="InParanoid" id="F4S431"/>
<keyword evidence="1" id="KW-0863">Zinc-finger</keyword>
<gene>
    <name evidence="2" type="ORF">MELLADRAFT_93183</name>
</gene>
<dbReference type="STRING" id="747676.F4S431"/>
<dbReference type="OrthoDB" id="26387at2759"/>
<dbReference type="UniPathway" id="UPA00143"/>
<protein>
    <recommendedName>
        <fullName evidence="1">E3 ubiquitin-protein ligase</fullName>
        <ecNumber evidence="1">2.3.2.27</ecNumber>
    </recommendedName>
</protein>